<reference evidence="2 3" key="1">
    <citation type="submission" date="2019-07" db="EMBL/GenBank/DDBJ databases">
        <authorList>
            <person name="Kim J."/>
        </authorList>
    </citation>
    <scope>NUCLEOTIDE SEQUENCE [LARGE SCALE GENOMIC DNA]</scope>
    <source>
        <strain evidence="2 3">JC52</strain>
    </source>
</reference>
<keyword evidence="1" id="KW-1133">Transmembrane helix</keyword>
<accession>A0A559KEA1</accession>
<evidence type="ECO:0000313" key="2">
    <source>
        <dbReference type="EMBL" id="TVY10439.1"/>
    </source>
</evidence>
<dbReference type="OrthoDB" id="2844406at2"/>
<dbReference type="RefSeq" id="WP_144845530.1">
    <property type="nucleotide sequence ID" value="NZ_VNJI01000008.1"/>
</dbReference>
<feature type="transmembrane region" description="Helical" evidence="1">
    <location>
        <begin position="88"/>
        <end position="108"/>
    </location>
</feature>
<evidence type="ECO:0000256" key="1">
    <source>
        <dbReference type="SAM" id="Phobius"/>
    </source>
</evidence>
<feature type="transmembrane region" description="Helical" evidence="1">
    <location>
        <begin position="114"/>
        <end position="130"/>
    </location>
</feature>
<feature type="transmembrane region" description="Helical" evidence="1">
    <location>
        <begin position="36"/>
        <end position="57"/>
    </location>
</feature>
<feature type="transmembrane region" description="Helical" evidence="1">
    <location>
        <begin position="159"/>
        <end position="178"/>
    </location>
</feature>
<dbReference type="Gene3D" id="2.60.40.420">
    <property type="entry name" value="Cupredoxins - blue copper proteins"/>
    <property type="match status" value="1"/>
</dbReference>
<keyword evidence="3" id="KW-1185">Reference proteome</keyword>
<name>A0A559KEA1_9BACL</name>
<organism evidence="2 3">
    <name type="scientific">Paenibacillus cremeus</name>
    <dbReference type="NCBI Taxonomy" id="2163881"/>
    <lineage>
        <taxon>Bacteria</taxon>
        <taxon>Bacillati</taxon>
        <taxon>Bacillota</taxon>
        <taxon>Bacilli</taxon>
        <taxon>Bacillales</taxon>
        <taxon>Paenibacillaceae</taxon>
        <taxon>Paenibacillus</taxon>
    </lineage>
</organism>
<gene>
    <name evidence="2" type="ORF">FPZ49_08570</name>
</gene>
<dbReference type="Proteomes" id="UP000317036">
    <property type="component" value="Unassembled WGS sequence"/>
</dbReference>
<feature type="transmembrane region" description="Helical" evidence="1">
    <location>
        <begin position="63"/>
        <end position="81"/>
    </location>
</feature>
<comment type="caution">
    <text evidence="2">The sequence shown here is derived from an EMBL/GenBank/DDBJ whole genome shotgun (WGS) entry which is preliminary data.</text>
</comment>
<evidence type="ECO:0000313" key="3">
    <source>
        <dbReference type="Proteomes" id="UP000317036"/>
    </source>
</evidence>
<dbReference type="EMBL" id="VNJI01000008">
    <property type="protein sequence ID" value="TVY10439.1"/>
    <property type="molecule type" value="Genomic_DNA"/>
</dbReference>
<dbReference type="InterPro" id="IPR008972">
    <property type="entry name" value="Cupredoxin"/>
</dbReference>
<proteinExistence type="predicted"/>
<keyword evidence="1" id="KW-0472">Membrane</keyword>
<keyword evidence="1" id="KW-0812">Transmembrane</keyword>
<feature type="transmembrane region" description="Helical" evidence="1">
    <location>
        <begin position="6"/>
        <end position="24"/>
    </location>
</feature>
<protein>
    <recommendedName>
        <fullName evidence="4">EfeO-type cupredoxin-like domain-containing protein</fullName>
    </recommendedName>
</protein>
<evidence type="ECO:0008006" key="4">
    <source>
        <dbReference type="Google" id="ProtNLM"/>
    </source>
</evidence>
<sequence>MLLPIGSFILIVLFASYFSFYFRQNKAILTSSVGRTATTVVAALSCFVLGAAAVQVLEFDLSRIATVAVVVAVLIGWLVGLPFGRVSLLNGALAGALGAIVGVTGAGLFIQSNLVLLSADLVFIAAMFGLQKRLDRQLHQTFANGKKSKQTASPSRSPYFSTGILFVCVIVAAGTFAGQRHLIGAAQIGQAHTQKAAMDEENDMQVARIDLTANGLTPEHTQFKAGSMIKAIVNVKASAGEHLKLISKDLKFNADLKPGENMFVLNKPQPGTYEISVESKPWKATFTVE</sequence>
<dbReference type="AlphaFoldDB" id="A0A559KEA1"/>